<sequence>MLHEARTIDLEALIEAEYAALRRHFEERLAPLLVKRALRDAADKVPVPVGDIPVSGPAPTARYEASRAGSPVARLVIEALLEAPGHRMYGPDLTRIVLDAGYTLDCAEKVKTRLKKQGILLKDRATTSWSLAPRFLETGAVIPVRATPHVAQPRETPVGRMILEALTAAGEAGLAGEDLVEAVRSRGFPMSQVHAVRGSLRAEGHIACGLGQNARWRIVRPGQAEPGEPSEPASAQA</sequence>
<evidence type="ECO:0000313" key="2">
    <source>
        <dbReference type="Proteomes" id="UP000233769"/>
    </source>
</evidence>
<accession>A0A2N9ATG8</accession>
<dbReference type="EMBL" id="LT962688">
    <property type="protein sequence ID" value="SOR30651.1"/>
    <property type="molecule type" value="Genomic_DNA"/>
</dbReference>
<evidence type="ECO:0000313" key="1">
    <source>
        <dbReference type="EMBL" id="SOR30651.1"/>
    </source>
</evidence>
<name>A0A2N9ATG8_METEX</name>
<dbReference type="Proteomes" id="UP000233769">
    <property type="component" value="Chromosome tk0001"/>
</dbReference>
<protein>
    <submittedName>
        <fullName evidence="1">Uncharacterized protein</fullName>
    </submittedName>
</protein>
<organism evidence="1 2">
    <name type="scientific">Methylorubrum extorquens</name>
    <name type="common">Methylobacterium dichloromethanicum</name>
    <name type="synonym">Methylobacterium extorquens</name>
    <dbReference type="NCBI Taxonomy" id="408"/>
    <lineage>
        <taxon>Bacteria</taxon>
        <taxon>Pseudomonadati</taxon>
        <taxon>Pseudomonadota</taxon>
        <taxon>Alphaproteobacteria</taxon>
        <taxon>Hyphomicrobiales</taxon>
        <taxon>Methylobacteriaceae</taxon>
        <taxon>Methylorubrum</taxon>
    </lineage>
</organism>
<dbReference type="AlphaFoldDB" id="A0A2N9ATG8"/>
<reference evidence="2" key="1">
    <citation type="submission" date="2017-10" db="EMBL/GenBank/DDBJ databases">
        <authorList>
            <person name="Regsiter A."/>
            <person name="William W."/>
        </authorList>
    </citation>
    <scope>NUCLEOTIDE SEQUENCE [LARGE SCALE GENOMIC DNA]</scope>
</reference>
<proteinExistence type="predicted"/>
<gene>
    <name evidence="1" type="ORF">TK0001_4049</name>
</gene>